<dbReference type="AlphaFoldDB" id="F0X779"/>
<dbReference type="SUPFAM" id="SSF55874">
    <property type="entry name" value="ATPase domain of HSP90 chaperone/DNA topoisomerase II/histidine kinase"/>
    <property type="match status" value="1"/>
</dbReference>
<keyword evidence="3" id="KW-1185">Reference proteome</keyword>
<dbReference type="STRING" id="655863.F0X779"/>
<dbReference type="Gene3D" id="3.30.565.10">
    <property type="entry name" value="Histidine kinase-like ATPase, C-terminal domain"/>
    <property type="match status" value="1"/>
</dbReference>
<dbReference type="RefSeq" id="XP_014175946.1">
    <property type="nucleotide sequence ID" value="XM_014320471.1"/>
</dbReference>
<reference evidence="2 3" key="1">
    <citation type="journal article" date="2011" name="Proc. Natl. Acad. Sci. U.S.A.">
        <title>Genome and transcriptome analyses of the mountain pine beetle-fungal symbiont Grosmannia clavigera, a lodgepole pine pathogen.</title>
        <authorList>
            <person name="DiGuistini S."/>
            <person name="Wang Y."/>
            <person name="Liao N.Y."/>
            <person name="Taylor G."/>
            <person name="Tanguay P."/>
            <person name="Feau N."/>
            <person name="Henrissat B."/>
            <person name="Chan S.K."/>
            <person name="Hesse-Orce U."/>
            <person name="Alamouti S.M."/>
            <person name="Tsui C.K.M."/>
            <person name="Docking R.T."/>
            <person name="Levasseur A."/>
            <person name="Haridas S."/>
            <person name="Robertson G."/>
            <person name="Birol I."/>
            <person name="Holt R.A."/>
            <person name="Marra M.A."/>
            <person name="Hamelin R.C."/>
            <person name="Hirst M."/>
            <person name="Jones S.J.M."/>
            <person name="Bohlmann J."/>
            <person name="Breuil C."/>
        </authorList>
    </citation>
    <scope>NUCLEOTIDE SEQUENCE [LARGE SCALE GENOMIC DNA]</scope>
    <source>
        <strain evidence="3">kw1407 / UAMH 11150</strain>
    </source>
</reference>
<dbReference type="GeneID" id="25980256"/>
<dbReference type="eggNOG" id="ENOG502QQIR">
    <property type="taxonomic scope" value="Eukaryota"/>
</dbReference>
<name>F0X779_GROCL</name>
<dbReference type="InterPro" id="IPR052957">
    <property type="entry name" value="Auxin_embryo_med"/>
</dbReference>
<dbReference type="HOGENOM" id="CLU_785392_0_0_1"/>
<dbReference type="NCBIfam" id="NF047352">
    <property type="entry name" value="P_loop_sacsin"/>
    <property type="match status" value="1"/>
</dbReference>
<accession>F0X779</accession>
<evidence type="ECO:0000313" key="2">
    <source>
        <dbReference type="EMBL" id="EFX06464.1"/>
    </source>
</evidence>
<evidence type="ECO:0000256" key="1">
    <source>
        <dbReference type="SAM" id="MobiDB-lite"/>
    </source>
</evidence>
<dbReference type="OrthoDB" id="1262810at2759"/>
<organism evidence="3">
    <name type="scientific">Grosmannia clavigera (strain kw1407 / UAMH 11150)</name>
    <name type="common">Blue stain fungus</name>
    <name type="synonym">Graphiocladiella clavigera</name>
    <dbReference type="NCBI Taxonomy" id="655863"/>
    <lineage>
        <taxon>Eukaryota</taxon>
        <taxon>Fungi</taxon>
        <taxon>Dikarya</taxon>
        <taxon>Ascomycota</taxon>
        <taxon>Pezizomycotina</taxon>
        <taxon>Sordariomycetes</taxon>
        <taxon>Sordariomycetidae</taxon>
        <taxon>Ophiostomatales</taxon>
        <taxon>Ophiostomataceae</taxon>
        <taxon>Leptographium</taxon>
    </lineage>
</organism>
<feature type="compositionally biased region" description="Polar residues" evidence="1">
    <location>
        <begin position="1"/>
        <end position="34"/>
    </location>
</feature>
<dbReference type="InterPro" id="IPR036890">
    <property type="entry name" value="HATPase_C_sf"/>
</dbReference>
<feature type="region of interest" description="Disordered" evidence="1">
    <location>
        <begin position="1"/>
        <end position="39"/>
    </location>
</feature>
<proteinExistence type="predicted"/>
<protein>
    <submittedName>
        <fullName evidence="2">Uncharacterized protein</fullName>
    </submittedName>
</protein>
<dbReference type="PANTHER" id="PTHR32387:SF0">
    <property type="entry name" value="PROTEIN NO VEIN"/>
    <property type="match status" value="1"/>
</dbReference>
<evidence type="ECO:0000313" key="3">
    <source>
        <dbReference type="Proteomes" id="UP000007796"/>
    </source>
</evidence>
<dbReference type="EMBL" id="GL629729">
    <property type="protein sequence ID" value="EFX06464.1"/>
    <property type="molecule type" value="Genomic_DNA"/>
</dbReference>
<dbReference type="Proteomes" id="UP000007796">
    <property type="component" value="Unassembled WGS sequence"/>
</dbReference>
<dbReference type="PANTHER" id="PTHR32387">
    <property type="entry name" value="WU:FJ29H11"/>
    <property type="match status" value="1"/>
</dbReference>
<dbReference type="InParanoid" id="F0X779"/>
<gene>
    <name evidence="2" type="ORF">CMQ_6785</name>
</gene>
<sequence length="353" mass="39261">MPDFQSPPSFATRIPSQAASSRSPLAGGSTQTEFPNGPEDAKKHIDFIWYKKQKYVGDGMIQGLLNLASKGQNSKSTHFIYELLQNADDASYGGNVPRVCIRYDTTNRTFLIESNEIGFTKADVESICSAAESTKSKKMPAASATATTERSIGEKGLGFKSVFLAADKVWISSGHYSFRFDGETPVGQIQPIWDTQFPGLKTDGFTAKLLHIPIRDRADTLEALVEELKALQALDLLFLRKVKRIEIEDCTQGHKDTAWHTKLRVDAIPRLLNILTPVRVYKDDDVESFVVFRYRVTELPITSERFGTMSDIILAFPSNVPAATNLPTKSTYAFLPISTYGFKIFGPQSDVWI</sequence>